<protein>
    <submittedName>
        <fullName evidence="2">Uncharacterized protein</fullName>
    </submittedName>
</protein>
<sequence length="248" mass="28922">MIKNKKLYIAAFFLLFVGNSDQTSSFGKLQFLSEYFRNKKINLCEFYYTEDELTLMDSEDKPFIDKNNIPNSLLLILNTFLLLGFIFSSYFCFILHEKAKLKLSSYSENITLLDYKENCFITKNFSSKNDILISTYIYCDENNNYTIDKITQTDSLGNIFSESFDNNEDGFDEINITNYPNNRGTTKCFYKDKSNFSEKCISSFSDGSKLETLYFYEGEVYEKSIFYDSTGSKVSEIENYGNKGFRLK</sequence>
<keyword evidence="1" id="KW-0812">Transmembrane</keyword>
<evidence type="ECO:0000256" key="1">
    <source>
        <dbReference type="SAM" id="Phobius"/>
    </source>
</evidence>
<proteinExistence type="predicted"/>
<evidence type="ECO:0000313" key="2">
    <source>
        <dbReference type="EMBL" id="TGL02182.1"/>
    </source>
</evidence>
<keyword evidence="1" id="KW-0472">Membrane</keyword>
<dbReference type="Proteomes" id="UP000297641">
    <property type="component" value="Unassembled WGS sequence"/>
</dbReference>
<dbReference type="EMBL" id="RQFT01000015">
    <property type="protein sequence ID" value="TGL02182.1"/>
    <property type="molecule type" value="Genomic_DNA"/>
</dbReference>
<organism evidence="2 3">
    <name type="scientific">Leptospira bouyouniensis</name>
    <dbReference type="NCBI Taxonomy" id="2484911"/>
    <lineage>
        <taxon>Bacteria</taxon>
        <taxon>Pseudomonadati</taxon>
        <taxon>Spirochaetota</taxon>
        <taxon>Spirochaetia</taxon>
        <taxon>Leptospirales</taxon>
        <taxon>Leptospiraceae</taxon>
        <taxon>Leptospira</taxon>
    </lineage>
</organism>
<accession>A0A7I0HN24</accession>
<evidence type="ECO:0000313" key="3">
    <source>
        <dbReference type="Proteomes" id="UP000297641"/>
    </source>
</evidence>
<comment type="caution">
    <text evidence="2">The sequence shown here is derived from an EMBL/GenBank/DDBJ whole genome shotgun (WGS) entry which is preliminary data.</text>
</comment>
<gene>
    <name evidence="2" type="ORF">EHQ43_17640</name>
</gene>
<dbReference type="RefSeq" id="WP_135771905.1">
    <property type="nucleotide sequence ID" value="NZ_RQFT01000015.1"/>
</dbReference>
<reference evidence="2 3" key="1">
    <citation type="journal article" date="2019" name="PLoS Negl. Trop. Dis.">
        <title>Revisiting the worldwide diversity of Leptospira species in the environment.</title>
        <authorList>
            <person name="Vincent A.T."/>
            <person name="Schiettekatte O."/>
            <person name="Bourhy P."/>
            <person name="Veyrier F.J."/>
            <person name="Picardeau M."/>
        </authorList>
    </citation>
    <scope>NUCLEOTIDE SEQUENCE [LARGE SCALE GENOMIC DNA]</scope>
    <source>
        <strain evidence="2 3">201800273</strain>
    </source>
</reference>
<feature type="transmembrane region" description="Helical" evidence="1">
    <location>
        <begin position="73"/>
        <end position="95"/>
    </location>
</feature>
<keyword evidence="1" id="KW-1133">Transmembrane helix</keyword>
<name>A0A7I0HN24_9LEPT</name>
<dbReference type="AlphaFoldDB" id="A0A7I0HN24"/>